<dbReference type="AlphaFoldDB" id="A0A844QIP9"/>
<feature type="transmembrane region" description="Helical" evidence="9">
    <location>
        <begin position="54"/>
        <end position="75"/>
    </location>
</feature>
<evidence type="ECO:0000313" key="11">
    <source>
        <dbReference type="EMBL" id="MVA99175.1"/>
    </source>
</evidence>
<protein>
    <submittedName>
        <fullName evidence="11">ABC transporter permease subunit</fullName>
    </submittedName>
</protein>
<dbReference type="GO" id="GO:0006865">
    <property type="term" value="P:amino acid transport"/>
    <property type="evidence" value="ECO:0007669"/>
    <property type="project" value="UniProtKB-KW"/>
</dbReference>
<feature type="domain" description="ABC transmembrane type-1" evidence="10">
    <location>
        <begin position="15"/>
        <end position="208"/>
    </location>
</feature>
<keyword evidence="3 9" id="KW-0813">Transport</keyword>
<evidence type="ECO:0000313" key="12">
    <source>
        <dbReference type="Proteomes" id="UP000463224"/>
    </source>
</evidence>
<feature type="transmembrane region" description="Helical" evidence="9">
    <location>
        <begin position="153"/>
        <end position="174"/>
    </location>
</feature>
<organism evidence="11 12">
    <name type="scientific">Nitratireductor arenosus</name>
    <dbReference type="NCBI Taxonomy" id="2682096"/>
    <lineage>
        <taxon>Bacteria</taxon>
        <taxon>Pseudomonadati</taxon>
        <taxon>Pseudomonadota</taxon>
        <taxon>Alphaproteobacteria</taxon>
        <taxon>Hyphomicrobiales</taxon>
        <taxon>Phyllobacteriaceae</taxon>
        <taxon>Nitratireductor</taxon>
    </lineage>
</organism>
<feature type="transmembrane region" description="Helical" evidence="9">
    <location>
        <begin position="20"/>
        <end position="42"/>
    </location>
</feature>
<comment type="caution">
    <text evidence="11">The sequence shown here is derived from an EMBL/GenBank/DDBJ whole genome shotgun (WGS) entry which is preliminary data.</text>
</comment>
<dbReference type="Gene3D" id="1.10.3720.10">
    <property type="entry name" value="MetI-like"/>
    <property type="match status" value="1"/>
</dbReference>
<dbReference type="InterPro" id="IPR043429">
    <property type="entry name" value="ArtM/GltK/GlnP/TcyL/YhdX-like"/>
</dbReference>
<feature type="transmembrane region" description="Helical" evidence="9">
    <location>
        <begin position="90"/>
        <end position="108"/>
    </location>
</feature>
<evidence type="ECO:0000256" key="1">
    <source>
        <dbReference type="ARBA" id="ARBA00004429"/>
    </source>
</evidence>
<dbReference type="GO" id="GO:0022857">
    <property type="term" value="F:transmembrane transporter activity"/>
    <property type="evidence" value="ECO:0007669"/>
    <property type="project" value="InterPro"/>
</dbReference>
<keyword evidence="8 9" id="KW-0472">Membrane</keyword>
<dbReference type="InterPro" id="IPR035906">
    <property type="entry name" value="MetI-like_sf"/>
</dbReference>
<dbReference type="CDD" id="cd06261">
    <property type="entry name" value="TM_PBP2"/>
    <property type="match status" value="1"/>
</dbReference>
<comment type="subcellular location">
    <subcellularLocation>
        <location evidence="1">Cell inner membrane</location>
        <topology evidence="1">Multi-pass membrane protein</topology>
    </subcellularLocation>
    <subcellularLocation>
        <location evidence="9">Cell membrane</location>
        <topology evidence="9">Multi-pass membrane protein</topology>
    </subcellularLocation>
</comment>
<evidence type="ECO:0000259" key="10">
    <source>
        <dbReference type="PROSITE" id="PS50928"/>
    </source>
</evidence>
<keyword evidence="7 9" id="KW-1133">Transmembrane helix</keyword>
<evidence type="ECO:0000256" key="2">
    <source>
        <dbReference type="ARBA" id="ARBA00010072"/>
    </source>
</evidence>
<dbReference type="InterPro" id="IPR010065">
    <property type="entry name" value="AA_ABC_transptr_permease_3TM"/>
</dbReference>
<evidence type="ECO:0000256" key="4">
    <source>
        <dbReference type="ARBA" id="ARBA00022475"/>
    </source>
</evidence>
<evidence type="ECO:0000256" key="3">
    <source>
        <dbReference type="ARBA" id="ARBA00022448"/>
    </source>
</evidence>
<keyword evidence="6" id="KW-0029">Amino-acid transport</keyword>
<dbReference type="GO" id="GO:0043190">
    <property type="term" value="C:ATP-binding cassette (ABC) transporter complex"/>
    <property type="evidence" value="ECO:0007669"/>
    <property type="project" value="InterPro"/>
</dbReference>
<keyword evidence="12" id="KW-1185">Reference proteome</keyword>
<dbReference type="PANTHER" id="PTHR30614">
    <property type="entry name" value="MEMBRANE COMPONENT OF AMINO ACID ABC TRANSPORTER"/>
    <property type="match status" value="1"/>
</dbReference>
<dbReference type="EMBL" id="WPHG01000004">
    <property type="protein sequence ID" value="MVA99175.1"/>
    <property type="molecule type" value="Genomic_DNA"/>
</dbReference>
<evidence type="ECO:0000256" key="9">
    <source>
        <dbReference type="RuleBase" id="RU363032"/>
    </source>
</evidence>
<dbReference type="Proteomes" id="UP000463224">
    <property type="component" value="Unassembled WGS sequence"/>
</dbReference>
<evidence type="ECO:0000256" key="7">
    <source>
        <dbReference type="ARBA" id="ARBA00022989"/>
    </source>
</evidence>
<accession>A0A844QIP9</accession>
<dbReference type="PROSITE" id="PS50928">
    <property type="entry name" value="ABC_TM1"/>
    <property type="match status" value="1"/>
</dbReference>
<proteinExistence type="inferred from homology"/>
<gene>
    <name evidence="11" type="ORF">GN330_18165</name>
</gene>
<name>A0A844QIP9_9HYPH</name>
<dbReference type="SUPFAM" id="SSF161098">
    <property type="entry name" value="MetI-like"/>
    <property type="match status" value="1"/>
</dbReference>
<keyword evidence="4" id="KW-1003">Cell membrane</keyword>
<dbReference type="PANTHER" id="PTHR30614:SF0">
    <property type="entry name" value="L-CYSTINE TRANSPORT SYSTEM PERMEASE PROTEIN TCYL"/>
    <property type="match status" value="1"/>
</dbReference>
<dbReference type="Pfam" id="PF00528">
    <property type="entry name" value="BPD_transp_1"/>
    <property type="match status" value="1"/>
</dbReference>
<evidence type="ECO:0000256" key="5">
    <source>
        <dbReference type="ARBA" id="ARBA00022692"/>
    </source>
</evidence>
<dbReference type="RefSeq" id="WP_156714123.1">
    <property type="nucleotide sequence ID" value="NZ_WPHG01000004.1"/>
</dbReference>
<reference evidence="11 12" key="1">
    <citation type="submission" date="2019-12" db="EMBL/GenBank/DDBJ databases">
        <title>Nitratireductor arenosus sp. nov., Isolated from sea sand, Jeju island, South Korea.</title>
        <authorList>
            <person name="Kim W."/>
        </authorList>
    </citation>
    <scope>NUCLEOTIDE SEQUENCE [LARGE SCALE GENOMIC DNA]</scope>
    <source>
        <strain evidence="11 12">CAU 1489</strain>
    </source>
</reference>
<dbReference type="NCBIfam" id="TIGR01726">
    <property type="entry name" value="HEQRo_perm_3TM"/>
    <property type="match status" value="1"/>
</dbReference>
<dbReference type="InterPro" id="IPR000515">
    <property type="entry name" value="MetI-like"/>
</dbReference>
<feature type="transmembrane region" description="Helical" evidence="9">
    <location>
        <begin position="186"/>
        <end position="208"/>
    </location>
</feature>
<comment type="similarity">
    <text evidence="2">Belongs to the binding-protein-dependent transport system permease family. HisMQ subfamily.</text>
</comment>
<sequence length="221" mass="24476">MTFDLNALEANYPLLLQGLLVTLRIVFYAILFGALGSVVLCLGKLSGRGPGYRVAVFVIDFFRTIPEVVLIFWVYSCLPLLFGLRMSAEISGIVALSLFVAANVAEILRAGILSTEKGQLEAAFSLGLPASTIWRRVVLPPAVRRMMPNFVNFLTELLKASSLLSTIGVAEIVYQATVLGNETFAYLEFLTAVAVLFFMLIFPLSLYVRRAETRHFKRTSR</sequence>
<evidence type="ECO:0000256" key="6">
    <source>
        <dbReference type="ARBA" id="ARBA00022970"/>
    </source>
</evidence>
<evidence type="ECO:0000256" key="8">
    <source>
        <dbReference type="ARBA" id="ARBA00023136"/>
    </source>
</evidence>
<keyword evidence="5 9" id="KW-0812">Transmembrane</keyword>